<feature type="region of interest" description="Disordered" evidence="1">
    <location>
        <begin position="221"/>
        <end position="244"/>
    </location>
</feature>
<feature type="region of interest" description="Disordered" evidence="1">
    <location>
        <begin position="47"/>
        <end position="90"/>
    </location>
</feature>
<name>A0A1X0NN69_9TRYP</name>
<dbReference type="PANTHER" id="PTHR16148:SF14">
    <property type="entry name" value="MYND-TYPE DOMAIN-CONTAINING PROTEIN"/>
    <property type="match status" value="1"/>
</dbReference>
<dbReference type="RefSeq" id="XP_028880220.1">
    <property type="nucleotide sequence ID" value="XM_029028517.1"/>
</dbReference>
<evidence type="ECO:0000313" key="2">
    <source>
        <dbReference type="EMBL" id="ORC86154.1"/>
    </source>
</evidence>
<sequence>MSAPFIPELSLGTVETGGGWGVGEKFARLPPASVQAESRLPMYTLAPERGGVHNSTDSEEDSSSQEVGSAGATITAATGPTNSTSVGKMETVPTTQYTPNTIDDDNTFVDHGSTAVASTPANDSLVNNNNNSANTLKSKKGRSPVLHPKLSRPVSRMSVGQPVRAMVVGPDAGSLLVAVGDDEVAIMDFKGVELNISRTLHVTHVYALAVVHVPAAKSVSFKSAPSTTQNNNRTSGSKSKPSTSESEESYVLWCGVARGNIAIFDLTDFTSSGVIRNAHTQTITGLWSFGNGKVWTAGYDKALKVWDPQTRRRTKSRNIATIISDLCYLRNYKQVWGISDDTLIRVFDSSGNNVRVVKQSTDKPENSLRMKSEMRFIKYYEPESVVYVALTRGLAVIDPSTCDILVNINVTLTSMAFLEDKALVTGHGELLQCTTEAIGLIDISDPLVPSLLFRGIALEGSVTSVGMRLLTALPFAVTVQETGRSERYLTVFNYEDSKQFGKGAGAAYVPQQRKVMLEGPSTRRTGVIPYHHNVVTPISPSIATTTTTTNTTNTTTAAGAGGAHVPHNSIVFATGKRPTTMREESNMSNPPQHRVAVAASSRNENNNANTNNNTNNNSNNNNNNNSHHSYKNSSNSNSANNLGYIEKGLSVQIEPPAGLMESLTSIEKKTEDLKGLFAQTRVSRLLLDDFSKLHLSVSQMAMNNELGPILDADRMASIEKEYQTLEGRVIAAAVERLRRNAASVSTSAAATTVAPVPNTIANTPGSAIPSTPTSGGIQDSERRRPSGAPPIDVERRGTSVAESNSNNNSSTRMDESSTIGGSELPPESLLRWVAQITRSGQGERESHRRQIESLQRHNTRIVERNAAFINGIARMEQALRTHAQRLLEEAETSLVMSSDSSFDSSNQHSFHRHMHLINQTIQEVEQISVSSSPKKITECIVGLISLVSRLLSMQQYIHNDGSTKRVTGEFSPDNVVLDQNNDVGRLILSNGNTEQHIGRSQSPIPTAIAVLTVQPQRTLGIIEGQLTSVEEFLKEVGRFWCCLEETQKVIYQPYEGDAKPDLFRDFMQFAVLWHLREAQVMVDVCRNEAILVMAETLLSDLESQENTVESGLGGSLRGVNAGISAGGVGGTTTNTTMGSANLAETIRNDSARLVGLGIELESIASRMRESLKKSSRSLPEGIPKETVGGFFLIPSEKLHVDDTKLRGMLHWERVTMHLIFECLECLEGLLFHSDEQPRPFRKDNFKALEQQMDDWSLFLEDVLSETTQLRSVILSSHRTSSAVRAGSSSMPQSSHHHHHHHHHNNNNHTDHNNFNRTTSSAATTTNTNSQLRQSTGSGSYGPLPSTDTVRSSDAVDVPCGTPWVVLFGLFMHIAARPRPPALPSLFAAPDAGDFGLMAPFDDVAEAAETVRAKSTALLLYCRKLQSRLGRVVEEAVVQEETGLVYIPAWRGGTIAERYCKGFCHDLC</sequence>
<comment type="caution">
    <text evidence="2">The sequence shown here is derived from an EMBL/GenBank/DDBJ whole genome shotgun (WGS) entry which is preliminary data.</text>
</comment>
<dbReference type="GeneID" id="39988297"/>
<feature type="region of interest" description="Disordered" evidence="1">
    <location>
        <begin position="1280"/>
        <end position="1352"/>
    </location>
</feature>
<dbReference type="EMBL" id="NBCO01000030">
    <property type="protein sequence ID" value="ORC86154.1"/>
    <property type="molecule type" value="Genomic_DNA"/>
</dbReference>
<proteinExistence type="predicted"/>
<feature type="compositionally biased region" description="Low complexity" evidence="1">
    <location>
        <begin position="1314"/>
        <end position="1329"/>
    </location>
</feature>
<feature type="compositionally biased region" description="Basic residues" evidence="1">
    <location>
        <begin position="1294"/>
        <end position="1305"/>
    </location>
</feature>
<feature type="region of interest" description="Disordered" evidence="1">
    <location>
        <begin position="755"/>
        <end position="824"/>
    </location>
</feature>
<dbReference type="GO" id="GO:0005730">
    <property type="term" value="C:nucleolus"/>
    <property type="evidence" value="ECO:0007669"/>
    <property type="project" value="TreeGrafter"/>
</dbReference>
<feature type="compositionally biased region" description="Polar residues" evidence="1">
    <location>
        <begin position="221"/>
        <end position="233"/>
    </location>
</feature>
<gene>
    <name evidence="2" type="ORF">TM35_000301940</name>
</gene>
<evidence type="ECO:0000313" key="3">
    <source>
        <dbReference type="Proteomes" id="UP000192257"/>
    </source>
</evidence>
<dbReference type="Gene3D" id="2.130.10.10">
    <property type="entry name" value="YVTN repeat-like/Quinoprotein amine dehydrogenase"/>
    <property type="match status" value="1"/>
</dbReference>
<dbReference type="VEuPathDB" id="TriTrypDB:TM35_000301940"/>
<reference evidence="2 3" key="1">
    <citation type="submission" date="2017-03" db="EMBL/GenBank/DDBJ databases">
        <title>An alternative strategy for trypanosome survival in the mammalian bloodstream revealed through genome and transcriptome analysis of the ubiquitous bovine parasite Trypanosoma (Megatrypanum) theileri.</title>
        <authorList>
            <person name="Kelly S."/>
            <person name="Ivens A."/>
            <person name="Mott A."/>
            <person name="O'Neill E."/>
            <person name="Emms D."/>
            <person name="Macleod O."/>
            <person name="Voorheis P."/>
            <person name="Matthews J."/>
            <person name="Matthews K."/>
            <person name="Carrington M."/>
        </authorList>
    </citation>
    <scope>NUCLEOTIDE SEQUENCE [LARGE SCALE GENOMIC DNA]</scope>
    <source>
        <strain evidence="2">Edinburgh</strain>
    </source>
</reference>
<dbReference type="InterPro" id="IPR015943">
    <property type="entry name" value="WD40/YVTN_repeat-like_dom_sf"/>
</dbReference>
<organism evidence="2 3">
    <name type="scientific">Trypanosoma theileri</name>
    <dbReference type="NCBI Taxonomy" id="67003"/>
    <lineage>
        <taxon>Eukaryota</taxon>
        <taxon>Discoba</taxon>
        <taxon>Euglenozoa</taxon>
        <taxon>Kinetoplastea</taxon>
        <taxon>Metakinetoplastina</taxon>
        <taxon>Trypanosomatida</taxon>
        <taxon>Trypanosomatidae</taxon>
        <taxon>Trypanosoma</taxon>
    </lineage>
</organism>
<dbReference type="SUPFAM" id="SSF50978">
    <property type="entry name" value="WD40 repeat-like"/>
    <property type="match status" value="1"/>
</dbReference>
<feature type="compositionally biased region" description="Low complexity" evidence="1">
    <location>
        <begin position="234"/>
        <end position="244"/>
    </location>
</feature>
<dbReference type="PANTHER" id="PTHR16148">
    <property type="entry name" value="NF-KAPPA-B-REPRESSING FACTOR-RELATED"/>
    <property type="match status" value="1"/>
</dbReference>
<feature type="region of interest" description="Disordered" evidence="1">
    <location>
        <begin position="603"/>
        <end position="641"/>
    </location>
</feature>
<dbReference type="Proteomes" id="UP000192257">
    <property type="component" value="Unassembled WGS sequence"/>
</dbReference>
<dbReference type="GO" id="GO:0005654">
    <property type="term" value="C:nucleoplasm"/>
    <property type="evidence" value="ECO:0007669"/>
    <property type="project" value="TreeGrafter"/>
</dbReference>
<feature type="compositionally biased region" description="Polar residues" evidence="1">
    <location>
        <begin position="1280"/>
        <end position="1293"/>
    </location>
</feature>
<dbReference type="InterPro" id="IPR036322">
    <property type="entry name" value="WD40_repeat_dom_sf"/>
</dbReference>
<keyword evidence="3" id="KW-1185">Reference proteome</keyword>
<dbReference type="OrthoDB" id="273165at2759"/>
<evidence type="ECO:0000256" key="1">
    <source>
        <dbReference type="SAM" id="MobiDB-lite"/>
    </source>
</evidence>
<feature type="compositionally biased region" description="Polar residues" evidence="1">
    <location>
        <begin position="759"/>
        <end position="777"/>
    </location>
</feature>
<feature type="compositionally biased region" description="Low complexity" evidence="1">
    <location>
        <begin position="68"/>
        <end position="81"/>
    </location>
</feature>
<accession>A0A1X0NN69</accession>
<protein>
    <submittedName>
        <fullName evidence="2">Uncharacterized protein</fullName>
    </submittedName>
</protein>